<evidence type="ECO:0000313" key="3">
    <source>
        <dbReference type="Proteomes" id="UP000447434"/>
    </source>
</evidence>
<protein>
    <submittedName>
        <fullName evidence="2">Putative RNA-directed DNA polymerase</fullName>
    </submittedName>
</protein>
<feature type="domain" description="Retroviral polymerase SH3-like" evidence="1">
    <location>
        <begin position="3"/>
        <end position="44"/>
    </location>
</feature>
<reference evidence="3" key="1">
    <citation type="journal article" date="2020" name="Nat. Commun.">
        <title>Genome sequence of the cluster root forming white lupin.</title>
        <authorList>
            <person name="Hufnagel B."/>
            <person name="Marques A."/>
            <person name="Soriano A."/>
            <person name="Marques L."/>
            <person name="Divol F."/>
            <person name="Doumas P."/>
            <person name="Sallet E."/>
            <person name="Mancinotti D."/>
            <person name="Carrere S."/>
            <person name="Marande W."/>
            <person name="Arribat S."/>
            <person name="Keller J."/>
            <person name="Huneau C."/>
            <person name="Blein T."/>
            <person name="Aime D."/>
            <person name="Laguerre M."/>
            <person name="Taylor J."/>
            <person name="Schubert V."/>
            <person name="Nelson M."/>
            <person name="Geu-Flores F."/>
            <person name="Crespi M."/>
            <person name="Gallardo-Guerrero K."/>
            <person name="Delaux P.-M."/>
            <person name="Salse J."/>
            <person name="Berges H."/>
            <person name="Guyot R."/>
            <person name="Gouzy J."/>
            <person name="Peret B."/>
        </authorList>
    </citation>
    <scope>NUCLEOTIDE SEQUENCE [LARGE SCALE GENOMIC DNA]</scope>
    <source>
        <strain evidence="3">cv. Amiga</strain>
    </source>
</reference>
<gene>
    <name evidence="2" type="ORF">Lalb_Chr07g0191251</name>
</gene>
<organism evidence="2 3">
    <name type="scientific">Lupinus albus</name>
    <name type="common">White lupine</name>
    <name type="synonym">Lupinus termis</name>
    <dbReference type="NCBI Taxonomy" id="3870"/>
    <lineage>
        <taxon>Eukaryota</taxon>
        <taxon>Viridiplantae</taxon>
        <taxon>Streptophyta</taxon>
        <taxon>Embryophyta</taxon>
        <taxon>Tracheophyta</taxon>
        <taxon>Spermatophyta</taxon>
        <taxon>Magnoliopsida</taxon>
        <taxon>eudicotyledons</taxon>
        <taxon>Gunneridae</taxon>
        <taxon>Pentapetalae</taxon>
        <taxon>rosids</taxon>
        <taxon>fabids</taxon>
        <taxon>Fabales</taxon>
        <taxon>Fabaceae</taxon>
        <taxon>Papilionoideae</taxon>
        <taxon>50 kb inversion clade</taxon>
        <taxon>genistoids sensu lato</taxon>
        <taxon>core genistoids</taxon>
        <taxon>Genisteae</taxon>
        <taxon>Lupinus</taxon>
    </lineage>
</organism>
<dbReference type="OrthoDB" id="1432605at2759"/>
<keyword evidence="2" id="KW-0808">Transferase</keyword>
<evidence type="ECO:0000259" key="1">
    <source>
        <dbReference type="Pfam" id="PF25597"/>
    </source>
</evidence>
<name>A0A6A4QB28_LUPAL</name>
<proteinExistence type="predicted"/>
<keyword evidence="2" id="KW-0695">RNA-directed DNA polymerase</keyword>
<dbReference type="AlphaFoldDB" id="A0A6A4QB28"/>
<keyword evidence="2" id="KW-0548">Nucleotidyltransferase</keyword>
<dbReference type="Proteomes" id="UP000447434">
    <property type="component" value="Chromosome 7"/>
</dbReference>
<dbReference type="EMBL" id="WOCE01000007">
    <property type="protein sequence ID" value="KAE9610862.1"/>
    <property type="molecule type" value="Genomic_DNA"/>
</dbReference>
<sequence>MQIIFTGYGENEFGYRFYDPIEKNVVRGRDVNFMEDQTIDDIDKMKKTTPKEDSMLYYIDPF</sequence>
<dbReference type="Pfam" id="PF25597">
    <property type="entry name" value="SH3_retrovirus"/>
    <property type="match status" value="1"/>
</dbReference>
<dbReference type="GO" id="GO:0003964">
    <property type="term" value="F:RNA-directed DNA polymerase activity"/>
    <property type="evidence" value="ECO:0007669"/>
    <property type="project" value="UniProtKB-KW"/>
</dbReference>
<comment type="caution">
    <text evidence="2">The sequence shown here is derived from an EMBL/GenBank/DDBJ whole genome shotgun (WGS) entry which is preliminary data.</text>
</comment>
<accession>A0A6A4QB28</accession>
<dbReference type="InterPro" id="IPR057670">
    <property type="entry name" value="SH3_retrovirus"/>
</dbReference>
<keyword evidence="3" id="KW-1185">Reference proteome</keyword>
<evidence type="ECO:0000313" key="2">
    <source>
        <dbReference type="EMBL" id="KAE9610862.1"/>
    </source>
</evidence>